<protein>
    <submittedName>
        <fullName evidence="1">Uncharacterized protein</fullName>
    </submittedName>
</protein>
<evidence type="ECO:0000313" key="1">
    <source>
        <dbReference type="EMBL" id="KAK4321185.1"/>
    </source>
</evidence>
<name>A0AAE1UJG6_9EUCA</name>
<organism evidence="1 2">
    <name type="scientific">Petrolisthes manimaculis</name>
    <dbReference type="NCBI Taxonomy" id="1843537"/>
    <lineage>
        <taxon>Eukaryota</taxon>
        <taxon>Metazoa</taxon>
        <taxon>Ecdysozoa</taxon>
        <taxon>Arthropoda</taxon>
        <taxon>Crustacea</taxon>
        <taxon>Multicrustacea</taxon>
        <taxon>Malacostraca</taxon>
        <taxon>Eumalacostraca</taxon>
        <taxon>Eucarida</taxon>
        <taxon>Decapoda</taxon>
        <taxon>Pleocyemata</taxon>
        <taxon>Anomura</taxon>
        <taxon>Galatheoidea</taxon>
        <taxon>Porcellanidae</taxon>
        <taxon>Petrolisthes</taxon>
    </lineage>
</organism>
<proteinExistence type="predicted"/>
<accession>A0AAE1UJG6</accession>
<reference evidence="1" key="1">
    <citation type="submission" date="2023-11" db="EMBL/GenBank/DDBJ databases">
        <title>Genome assemblies of two species of porcelain crab, Petrolisthes cinctipes and Petrolisthes manimaculis (Anomura: Porcellanidae).</title>
        <authorList>
            <person name="Angst P."/>
        </authorList>
    </citation>
    <scope>NUCLEOTIDE SEQUENCE</scope>
    <source>
        <strain evidence="1">PB745_02</strain>
        <tissue evidence="1">Gill</tissue>
    </source>
</reference>
<keyword evidence="2" id="KW-1185">Reference proteome</keyword>
<dbReference type="AlphaFoldDB" id="A0AAE1UJG6"/>
<comment type="caution">
    <text evidence="1">The sequence shown here is derived from an EMBL/GenBank/DDBJ whole genome shotgun (WGS) entry which is preliminary data.</text>
</comment>
<gene>
    <name evidence="1" type="ORF">Pmani_007990</name>
</gene>
<sequence length="80" mass="8949">MSSTPTLPFSLPALPFMNPGQSSQMPIPFLPGPPNHMDPTLNQLFYSLSMSYMYYTAAVAKASQEHNNNNNNNNNTEERQ</sequence>
<dbReference type="EMBL" id="JAWZYT010000608">
    <property type="protein sequence ID" value="KAK4321185.1"/>
    <property type="molecule type" value="Genomic_DNA"/>
</dbReference>
<dbReference type="Proteomes" id="UP001292094">
    <property type="component" value="Unassembled WGS sequence"/>
</dbReference>
<evidence type="ECO:0000313" key="2">
    <source>
        <dbReference type="Proteomes" id="UP001292094"/>
    </source>
</evidence>